<comment type="caution">
    <text evidence="1">The sequence shown here is derived from an EMBL/GenBank/DDBJ whole genome shotgun (WGS) entry which is preliminary data.</text>
</comment>
<sequence length="77" mass="8592">MRGAKKRRQEESLGQQVEQARVQWVGKFVVGGLGDGIEQYGRIESISDDGDVVLVCSAPYERVLVFSLCFLSLFRLA</sequence>
<evidence type="ECO:0000313" key="1">
    <source>
        <dbReference type="EMBL" id="PZW18022.1"/>
    </source>
</evidence>
<keyword evidence="2" id="KW-1185">Reference proteome</keyword>
<dbReference type="EMBL" id="QKUF01000067">
    <property type="protein sequence ID" value="PZW18022.1"/>
    <property type="molecule type" value="Genomic_DNA"/>
</dbReference>
<evidence type="ECO:0000313" key="2">
    <source>
        <dbReference type="Proteomes" id="UP000248806"/>
    </source>
</evidence>
<gene>
    <name evidence="1" type="ORF">EI42_06410</name>
</gene>
<accession>A0A326U3D8</accession>
<reference evidence="1 2" key="1">
    <citation type="submission" date="2018-06" db="EMBL/GenBank/DDBJ databases">
        <title>Genomic Encyclopedia of Archaeal and Bacterial Type Strains, Phase II (KMG-II): from individual species to whole genera.</title>
        <authorList>
            <person name="Goeker M."/>
        </authorList>
    </citation>
    <scope>NUCLEOTIDE SEQUENCE [LARGE SCALE GENOMIC DNA]</scope>
    <source>
        <strain evidence="1 2">ATCC BAA-1881</strain>
    </source>
</reference>
<dbReference type="RefSeq" id="WP_111326914.1">
    <property type="nucleotide sequence ID" value="NZ_BIFX01000001.1"/>
</dbReference>
<proteinExistence type="predicted"/>
<name>A0A326U3D8_THEHA</name>
<protein>
    <submittedName>
        <fullName evidence="1">Uncharacterized protein</fullName>
    </submittedName>
</protein>
<dbReference type="AlphaFoldDB" id="A0A326U3D8"/>
<dbReference type="Proteomes" id="UP000248806">
    <property type="component" value="Unassembled WGS sequence"/>
</dbReference>
<organism evidence="1 2">
    <name type="scientific">Thermosporothrix hazakensis</name>
    <dbReference type="NCBI Taxonomy" id="644383"/>
    <lineage>
        <taxon>Bacteria</taxon>
        <taxon>Bacillati</taxon>
        <taxon>Chloroflexota</taxon>
        <taxon>Ktedonobacteria</taxon>
        <taxon>Ktedonobacterales</taxon>
        <taxon>Thermosporotrichaceae</taxon>
        <taxon>Thermosporothrix</taxon>
    </lineage>
</organism>